<sequence>MRTAAQLIVDTVEVLSGCGVFTRVLLKDGSTEVMTGKEPLAAVAYAGFETLSDGGVQVTEHRLKIYVRLLSVGSADTSPLHTAVEAITNTPAVSVSSSIHTTDTRTMTFVIEAGYRC</sequence>
<dbReference type="EMBL" id="SMGG01000008">
    <property type="protein sequence ID" value="TCK58197.1"/>
    <property type="molecule type" value="Genomic_DNA"/>
</dbReference>
<dbReference type="AlphaFoldDB" id="A0A4R1K2Y5"/>
<protein>
    <submittedName>
        <fullName evidence="1">Uncharacterized protein</fullName>
    </submittedName>
</protein>
<dbReference type="RefSeq" id="WP_132874676.1">
    <property type="nucleotide sequence ID" value="NZ_SMGG01000008.1"/>
</dbReference>
<keyword evidence="2" id="KW-1185">Reference proteome</keyword>
<gene>
    <name evidence="1" type="ORF">C8D98_2712</name>
</gene>
<proteinExistence type="predicted"/>
<name>A0A4R1K2Y5_9BACT</name>
<reference evidence="1 2" key="1">
    <citation type="submission" date="2019-03" db="EMBL/GenBank/DDBJ databases">
        <title>Genomic Encyclopedia of Type Strains, Phase IV (KMG-IV): sequencing the most valuable type-strain genomes for metagenomic binning, comparative biology and taxonomic classification.</title>
        <authorList>
            <person name="Goeker M."/>
        </authorList>
    </citation>
    <scope>NUCLEOTIDE SEQUENCE [LARGE SCALE GENOMIC DNA]</scope>
    <source>
        <strain evidence="1 2">DSM 24984</strain>
    </source>
</reference>
<comment type="caution">
    <text evidence="1">The sequence shown here is derived from an EMBL/GenBank/DDBJ whole genome shotgun (WGS) entry which is preliminary data.</text>
</comment>
<organism evidence="1 2">
    <name type="scientific">Seleniivibrio woodruffii</name>
    <dbReference type="NCBI Taxonomy" id="1078050"/>
    <lineage>
        <taxon>Bacteria</taxon>
        <taxon>Pseudomonadati</taxon>
        <taxon>Deferribacterota</taxon>
        <taxon>Deferribacteres</taxon>
        <taxon>Deferribacterales</taxon>
        <taxon>Geovibrionaceae</taxon>
        <taxon>Seleniivibrio</taxon>
    </lineage>
</organism>
<accession>A0A4R1K2Y5</accession>
<evidence type="ECO:0000313" key="2">
    <source>
        <dbReference type="Proteomes" id="UP000294614"/>
    </source>
</evidence>
<dbReference type="Proteomes" id="UP000294614">
    <property type="component" value="Unassembled WGS sequence"/>
</dbReference>
<evidence type="ECO:0000313" key="1">
    <source>
        <dbReference type="EMBL" id="TCK58197.1"/>
    </source>
</evidence>